<name>A0A7Y9GEX5_9ACTN</name>
<keyword evidence="3" id="KW-1185">Reference proteome</keyword>
<evidence type="ECO:0000313" key="2">
    <source>
        <dbReference type="EMBL" id="NYE15259.1"/>
    </source>
</evidence>
<reference evidence="2 3" key="1">
    <citation type="submission" date="2020-07" db="EMBL/GenBank/DDBJ databases">
        <title>Sequencing the genomes of 1000 actinobacteria strains.</title>
        <authorList>
            <person name="Klenk H.-P."/>
        </authorList>
    </citation>
    <scope>NUCLEOTIDE SEQUENCE [LARGE SCALE GENOMIC DNA]</scope>
    <source>
        <strain evidence="2 3">DSM 43461</strain>
    </source>
</reference>
<dbReference type="EMBL" id="JACCBT010000001">
    <property type="protein sequence ID" value="NYE15259.1"/>
    <property type="molecule type" value="Genomic_DNA"/>
</dbReference>
<dbReference type="RefSeq" id="WP_179835985.1">
    <property type="nucleotide sequence ID" value="NZ_BMRD01000016.1"/>
</dbReference>
<keyword evidence="1" id="KW-0472">Membrane</keyword>
<organism evidence="2 3">
    <name type="scientific">Actinomadura citrea</name>
    <dbReference type="NCBI Taxonomy" id="46158"/>
    <lineage>
        <taxon>Bacteria</taxon>
        <taxon>Bacillati</taxon>
        <taxon>Actinomycetota</taxon>
        <taxon>Actinomycetes</taxon>
        <taxon>Streptosporangiales</taxon>
        <taxon>Thermomonosporaceae</taxon>
        <taxon>Actinomadura</taxon>
    </lineage>
</organism>
<keyword evidence="1" id="KW-0812">Transmembrane</keyword>
<gene>
    <name evidence="2" type="ORF">BJ999_005555</name>
</gene>
<sequence>MAHELKDLTEVMEAESARGVPSPDLLDGVRRRVRRGNRLRAAAAAFGAVLVAGTAFGIVQQDGNARGRDALAPTMAGVVNPDFPGSAGRDGMLPLKEVRFSKLRAKGWFTVTPTGPFIGTALRCSGDFMVYKERKPGLFDGGGCDKGTPGDNATSVFKVTPGVPITFEVVAVPLKDGGQGPSTLGSMTDIDRYLAGHGPMPGEWSVLVYSGQCDPDTCTMLTRPPTQPKQLPVAELKRLARVTGTADGSSRTVPLKEPGKSTRMRVTCVDGAAVAVVRIGGRTKIVDCESAESTGIAWDQDVEGGTDAIEIAVLPAEAGKVHGTGDAALAKLMKGVKPAGRWTLEVYAR</sequence>
<dbReference type="AlphaFoldDB" id="A0A7Y9GEX5"/>
<feature type="transmembrane region" description="Helical" evidence="1">
    <location>
        <begin position="39"/>
        <end position="59"/>
    </location>
</feature>
<proteinExistence type="predicted"/>
<keyword evidence="1" id="KW-1133">Transmembrane helix</keyword>
<dbReference type="Proteomes" id="UP000591272">
    <property type="component" value="Unassembled WGS sequence"/>
</dbReference>
<accession>A0A7Y9GEX5</accession>
<protein>
    <submittedName>
        <fullName evidence="2">Uncharacterized protein</fullName>
    </submittedName>
</protein>
<evidence type="ECO:0000313" key="3">
    <source>
        <dbReference type="Proteomes" id="UP000591272"/>
    </source>
</evidence>
<comment type="caution">
    <text evidence="2">The sequence shown here is derived from an EMBL/GenBank/DDBJ whole genome shotgun (WGS) entry which is preliminary data.</text>
</comment>
<evidence type="ECO:0000256" key="1">
    <source>
        <dbReference type="SAM" id="Phobius"/>
    </source>
</evidence>